<reference evidence="2 3" key="1">
    <citation type="submission" date="2015-07" db="EMBL/GenBank/DDBJ databases">
        <title>Genome analysis of myxobacterium Chondromyces crocatus Cm c5 reveals a high potential for natural compound synthesis and the genetic basis for the loss of fruiting body formation.</title>
        <authorList>
            <person name="Zaburannyi N."/>
            <person name="Bunk B."/>
            <person name="Maier J."/>
            <person name="Overmann J."/>
            <person name="Mueller R."/>
        </authorList>
    </citation>
    <scope>NUCLEOTIDE SEQUENCE [LARGE SCALE GENOMIC DNA]</scope>
    <source>
        <strain evidence="2 3">Cm c5</strain>
    </source>
</reference>
<accession>A0A0K1E6S2</accession>
<keyword evidence="3" id="KW-1185">Reference proteome</keyword>
<proteinExistence type="predicted"/>
<dbReference type="AlphaFoldDB" id="A0A0K1E6S2"/>
<evidence type="ECO:0000313" key="3">
    <source>
        <dbReference type="Proteomes" id="UP000067626"/>
    </source>
</evidence>
<evidence type="ECO:0000313" key="2">
    <source>
        <dbReference type="EMBL" id="AKT36561.1"/>
    </source>
</evidence>
<keyword evidence="1" id="KW-0812">Transmembrane</keyword>
<keyword evidence="1" id="KW-1133">Transmembrane helix</keyword>
<dbReference type="Proteomes" id="UP000067626">
    <property type="component" value="Chromosome"/>
</dbReference>
<feature type="transmembrane region" description="Helical" evidence="1">
    <location>
        <begin position="13"/>
        <end position="32"/>
    </location>
</feature>
<protein>
    <submittedName>
        <fullName evidence="2">Uncharacterized protein</fullName>
    </submittedName>
</protein>
<sequence>MTEAVHVVLCWSASYWAVSLMLIEVSVAWVVVTTVMRRGAPGAVVQRVRHARPAPEAEWLDRESRGVCSQQEVVLQDLPAPEIRSSAPCCWIWTVPPGAPWEAGFGPQSSPHDEAAHCSETALAVHVPLRDCASCESAALDGETMSSRVMPPSRCRPTPST</sequence>
<dbReference type="STRING" id="52.CMC5_006790"/>
<evidence type="ECO:0000256" key="1">
    <source>
        <dbReference type="SAM" id="Phobius"/>
    </source>
</evidence>
<dbReference type="EMBL" id="CP012159">
    <property type="protein sequence ID" value="AKT36561.1"/>
    <property type="molecule type" value="Genomic_DNA"/>
</dbReference>
<keyword evidence="1" id="KW-0472">Membrane</keyword>
<gene>
    <name evidence="2" type="ORF">CMC5_006790</name>
</gene>
<organism evidence="2 3">
    <name type="scientific">Chondromyces crocatus</name>
    <dbReference type="NCBI Taxonomy" id="52"/>
    <lineage>
        <taxon>Bacteria</taxon>
        <taxon>Pseudomonadati</taxon>
        <taxon>Myxococcota</taxon>
        <taxon>Polyangia</taxon>
        <taxon>Polyangiales</taxon>
        <taxon>Polyangiaceae</taxon>
        <taxon>Chondromyces</taxon>
    </lineage>
</organism>
<name>A0A0K1E6S2_CHOCO</name>
<dbReference type="KEGG" id="ccro:CMC5_006790"/>